<name>A0A1G6M5B1_NIADE</name>
<dbReference type="AlphaFoldDB" id="A0A1G6M5B1"/>
<dbReference type="Gene3D" id="3.40.50.1110">
    <property type="entry name" value="SGNH hydrolase"/>
    <property type="match status" value="1"/>
</dbReference>
<dbReference type="CDD" id="cd01834">
    <property type="entry name" value="SGNH_hydrolase_like_2"/>
    <property type="match status" value="1"/>
</dbReference>
<dbReference type="SUPFAM" id="SSF52266">
    <property type="entry name" value="SGNH hydrolase"/>
    <property type="match status" value="1"/>
</dbReference>
<accession>A0A1G6M5B1</accession>
<dbReference type="Pfam" id="PF13472">
    <property type="entry name" value="Lipase_GDSL_2"/>
    <property type="match status" value="1"/>
</dbReference>
<feature type="chain" id="PRO_5011574233" evidence="1">
    <location>
        <begin position="22"/>
        <end position="460"/>
    </location>
</feature>
<evidence type="ECO:0000313" key="3">
    <source>
        <dbReference type="EMBL" id="SDC50156.1"/>
    </source>
</evidence>
<dbReference type="GO" id="GO:0004622">
    <property type="term" value="F:phosphatidylcholine lysophospholipase activity"/>
    <property type="evidence" value="ECO:0007669"/>
    <property type="project" value="TreeGrafter"/>
</dbReference>
<evidence type="ECO:0000313" key="4">
    <source>
        <dbReference type="Proteomes" id="UP000198757"/>
    </source>
</evidence>
<reference evidence="4" key="1">
    <citation type="submission" date="2016-10" db="EMBL/GenBank/DDBJ databases">
        <authorList>
            <person name="Varghese N."/>
            <person name="Submissions S."/>
        </authorList>
    </citation>
    <scope>NUCLEOTIDE SEQUENCE [LARGE SCALE GENOMIC DNA]</scope>
    <source>
        <strain evidence="4">DSM 25811 / CCM 8410 / LMG 26954 / E90</strain>
    </source>
</reference>
<feature type="signal peptide" evidence="1">
    <location>
        <begin position="1"/>
        <end position="21"/>
    </location>
</feature>
<gene>
    <name evidence="3" type="ORF">SAMN04487894_102547</name>
</gene>
<dbReference type="Proteomes" id="UP000198757">
    <property type="component" value="Unassembled WGS sequence"/>
</dbReference>
<organism evidence="3 4">
    <name type="scientific">Niabella drilacis (strain DSM 25811 / CCM 8410 / CCUG 62505 / LMG 26954 / E90)</name>
    <dbReference type="NCBI Taxonomy" id="1285928"/>
    <lineage>
        <taxon>Bacteria</taxon>
        <taxon>Pseudomonadati</taxon>
        <taxon>Bacteroidota</taxon>
        <taxon>Chitinophagia</taxon>
        <taxon>Chitinophagales</taxon>
        <taxon>Chitinophagaceae</taxon>
        <taxon>Niabella</taxon>
    </lineage>
</organism>
<keyword evidence="4" id="KW-1185">Reference proteome</keyword>
<proteinExistence type="predicted"/>
<evidence type="ECO:0000256" key="1">
    <source>
        <dbReference type="SAM" id="SignalP"/>
    </source>
</evidence>
<dbReference type="InterPro" id="IPR036514">
    <property type="entry name" value="SGNH_hydro_sf"/>
</dbReference>
<evidence type="ECO:0000259" key="2">
    <source>
        <dbReference type="Pfam" id="PF13472"/>
    </source>
</evidence>
<dbReference type="InterPro" id="IPR051532">
    <property type="entry name" value="Ester_Hydrolysis_Enzymes"/>
</dbReference>
<dbReference type="RefSeq" id="WP_176954328.1">
    <property type="nucleotide sequence ID" value="NZ_FMZO01000002.1"/>
</dbReference>
<dbReference type="PANTHER" id="PTHR30383:SF5">
    <property type="entry name" value="SGNH HYDROLASE-TYPE ESTERASE DOMAIN-CONTAINING PROTEIN"/>
    <property type="match status" value="1"/>
</dbReference>
<sequence length="460" mass="52329">MKRTILLGVTLLLLYPVRAQSVQPFRHGDRVALVGNSITHGGRYHAYLWLYYMTHFPNRRITLYNCGIGGDMAGGMLQRLTTDVFSKDPTIIFLTFGMNDSGYAEFLQSNSNELADKNVARSHKDYQLIEEELTRYRKAKKVIISSSPYDETAKISAPVYPGKNNTILRIADFQRASALTNQWGFIDLTRPITALNLKGQQQDSTFTLTGKDRIHPDVDGYLAMTYFILKAQGLAGDPVARVGIDVQGAKVFQSANCTVSKLSVSPSHIRFHYLANALPFPIDTAFSSWNSRRASDALKWIPFMEEFNNERFIISGLKKGDYLLRINGDSIGVWSHQQLAQGINLALQTNTPQYRQAEALRILNEDRWMLEMKLRGYYWIQYMYFRDKGMLFNDDPAAVADVTREATHNIYVAAHLENYLKGHHKAVRDGWIAEMQALTNKIYANNKPRQQEIEIVPLTP</sequence>
<dbReference type="STRING" id="1285928.SAMN04487894_102547"/>
<feature type="domain" description="SGNH hydrolase-type esterase" evidence="2">
    <location>
        <begin position="34"/>
        <end position="221"/>
    </location>
</feature>
<dbReference type="EMBL" id="FMZO01000002">
    <property type="protein sequence ID" value="SDC50156.1"/>
    <property type="molecule type" value="Genomic_DNA"/>
</dbReference>
<protein>
    <submittedName>
        <fullName evidence="3">Lysophospholipase L1</fullName>
    </submittedName>
</protein>
<dbReference type="InterPro" id="IPR013830">
    <property type="entry name" value="SGNH_hydro"/>
</dbReference>
<keyword evidence="1" id="KW-0732">Signal</keyword>
<dbReference type="PANTHER" id="PTHR30383">
    <property type="entry name" value="THIOESTERASE 1/PROTEASE 1/LYSOPHOSPHOLIPASE L1"/>
    <property type="match status" value="1"/>
</dbReference>